<dbReference type="OrthoDB" id="5471384at2"/>
<protein>
    <submittedName>
        <fullName evidence="1">Lipoprotein</fullName>
    </submittedName>
</protein>
<evidence type="ECO:0000313" key="1">
    <source>
        <dbReference type="EMBL" id="GAU09174.1"/>
    </source>
</evidence>
<organism evidence="1 2">
    <name type="scientific">Desulfoplanes formicivorans</name>
    <dbReference type="NCBI Taxonomy" id="1592317"/>
    <lineage>
        <taxon>Bacteria</taxon>
        <taxon>Pseudomonadati</taxon>
        <taxon>Thermodesulfobacteriota</taxon>
        <taxon>Desulfovibrionia</taxon>
        <taxon>Desulfovibrionales</taxon>
        <taxon>Desulfoplanaceae</taxon>
        <taxon>Desulfoplanes</taxon>
    </lineage>
</organism>
<dbReference type="RefSeq" id="WP_069859443.1">
    <property type="nucleotide sequence ID" value="NZ_BDFE01000017.1"/>
</dbReference>
<gene>
    <name evidence="1" type="ORF">DPF_1894</name>
</gene>
<evidence type="ECO:0000313" key="2">
    <source>
        <dbReference type="Proteomes" id="UP000095200"/>
    </source>
</evidence>
<dbReference type="Proteomes" id="UP000095200">
    <property type="component" value="Unassembled WGS sequence"/>
</dbReference>
<name>A0A194AKD5_9BACT</name>
<dbReference type="STRING" id="1592317.DPF_1894"/>
<sequence>MYSRKALFPVVFLVACIFLGGCSTLNVNHLSPRPWQADTPTRVALKFWTMDYSCARDGNRFVITGTALPRTERFPAWSSWMSELVITAYISDPSGRVLLRQTFKHPPMSFPPAAGIPFTFTLTTTRPVDTPAITFGYRMILLAQRPSTEKRNPLKSQNAQVFFASQEALRQ</sequence>
<proteinExistence type="predicted"/>
<keyword evidence="1" id="KW-0449">Lipoprotein</keyword>
<reference evidence="2" key="1">
    <citation type="submission" date="2016-06" db="EMBL/GenBank/DDBJ databases">
        <title>Draft genome sequence of Desulfoplanes formicivorans strain Pf12B.</title>
        <authorList>
            <person name="Watanabe M."/>
            <person name="Kojima H."/>
            <person name="Fukui M."/>
        </authorList>
    </citation>
    <scope>NUCLEOTIDE SEQUENCE [LARGE SCALE GENOMIC DNA]</scope>
    <source>
        <strain evidence="2">Pf12B</strain>
    </source>
</reference>
<dbReference type="PROSITE" id="PS51257">
    <property type="entry name" value="PROKAR_LIPOPROTEIN"/>
    <property type="match status" value="1"/>
</dbReference>
<dbReference type="EMBL" id="BDFE01000017">
    <property type="protein sequence ID" value="GAU09174.1"/>
    <property type="molecule type" value="Genomic_DNA"/>
</dbReference>
<comment type="caution">
    <text evidence="1">The sequence shown here is derived from an EMBL/GenBank/DDBJ whole genome shotgun (WGS) entry which is preliminary data.</text>
</comment>
<dbReference type="AlphaFoldDB" id="A0A194AKD5"/>
<keyword evidence="2" id="KW-1185">Reference proteome</keyword>
<accession>A0A194AKD5</accession>